<accession>A0ABY8CBK5</accession>
<dbReference type="CDD" id="cd02513">
    <property type="entry name" value="CMP-NeuAc_Synthase"/>
    <property type="match status" value="1"/>
</dbReference>
<reference evidence="1 2" key="1">
    <citation type="submission" date="2022-06" db="EMBL/GenBank/DDBJ databases">
        <title>Thiomicrohabdus sp. nov, an obligately chemolithoautotrophic, sulfur-oxidizing bacterium isolated from beach of Guanyin Mountain. Amoy.</title>
        <authorList>
            <person name="Zhu H."/>
        </authorList>
    </citation>
    <scope>NUCLEOTIDE SEQUENCE [LARGE SCALE GENOMIC DNA]</scope>
    <source>
        <strain evidence="1 2">XGS-01</strain>
    </source>
</reference>
<keyword evidence="1" id="KW-0548">Nucleotidyltransferase</keyword>
<dbReference type="InterPro" id="IPR003329">
    <property type="entry name" value="Cytidylyl_trans"/>
</dbReference>
<evidence type="ECO:0000313" key="1">
    <source>
        <dbReference type="EMBL" id="WEJ63359.1"/>
    </source>
</evidence>
<dbReference type="PANTHER" id="PTHR21485:SF6">
    <property type="entry name" value="N-ACYLNEURAMINATE CYTIDYLYLTRANSFERASE-RELATED"/>
    <property type="match status" value="1"/>
</dbReference>
<gene>
    <name evidence="1" type="primary">pseF</name>
    <name evidence="1" type="ORF">NR989_03640</name>
</gene>
<protein>
    <submittedName>
        <fullName evidence="1">Pseudaminic acid cytidylyltransferase</fullName>
        <ecNumber evidence="1">2.7.7.81</ecNumber>
    </submittedName>
</protein>
<dbReference type="NCBIfam" id="TIGR03584">
    <property type="entry name" value="PseF"/>
    <property type="match status" value="1"/>
</dbReference>
<dbReference type="EC" id="2.7.7.81" evidence="1"/>
<dbReference type="Proteomes" id="UP001222275">
    <property type="component" value="Chromosome"/>
</dbReference>
<dbReference type="EMBL" id="CP102381">
    <property type="protein sequence ID" value="WEJ63359.1"/>
    <property type="molecule type" value="Genomic_DNA"/>
</dbReference>
<dbReference type="InterPro" id="IPR050793">
    <property type="entry name" value="CMP-NeuNAc_synthase"/>
</dbReference>
<dbReference type="InterPro" id="IPR029044">
    <property type="entry name" value="Nucleotide-diphossugar_trans"/>
</dbReference>
<dbReference type="PANTHER" id="PTHR21485">
    <property type="entry name" value="HAD SUPERFAMILY MEMBERS CMAS AND KDSC"/>
    <property type="match status" value="1"/>
</dbReference>
<name>A0ABY8CBK5_9GAMM</name>
<dbReference type="InterPro" id="IPR020039">
    <property type="entry name" value="PseF"/>
</dbReference>
<evidence type="ECO:0000313" key="2">
    <source>
        <dbReference type="Proteomes" id="UP001222275"/>
    </source>
</evidence>
<keyword evidence="1" id="KW-0808">Transferase</keyword>
<sequence>MNICVIPARGGSKRIQNKNIKEFSGKPIIAWSIETALASGCFDQVIVTTDDPKIAEVARFYGAKVPFFRPAELSDDYTGTVAVIQHAVNWFIENERAPDYVCCLYATAPFVQTEDLRAGLAKIKSTQSDYVFTVASFESPIQRAIKINAQGRVEMFSPELINERSQDLDEAYYNAGQFYWGQADAWLQGRRVMTGDSVPLVIPRGQVQDIDTPEDWEHAELLFGWLQDKEKIQHLKCV</sequence>
<keyword evidence="2" id="KW-1185">Reference proteome</keyword>
<dbReference type="GO" id="GO:0016779">
    <property type="term" value="F:nucleotidyltransferase activity"/>
    <property type="evidence" value="ECO:0007669"/>
    <property type="project" value="UniProtKB-KW"/>
</dbReference>
<organism evidence="1 2">
    <name type="scientific">Thiomicrorhabdus lithotrophica</name>
    <dbReference type="NCBI Taxonomy" id="2949997"/>
    <lineage>
        <taxon>Bacteria</taxon>
        <taxon>Pseudomonadati</taxon>
        <taxon>Pseudomonadota</taxon>
        <taxon>Gammaproteobacteria</taxon>
        <taxon>Thiotrichales</taxon>
        <taxon>Piscirickettsiaceae</taxon>
        <taxon>Thiomicrorhabdus</taxon>
    </lineage>
</organism>
<proteinExistence type="predicted"/>
<dbReference type="Gene3D" id="3.90.550.10">
    <property type="entry name" value="Spore Coat Polysaccharide Biosynthesis Protein SpsA, Chain A"/>
    <property type="match status" value="1"/>
</dbReference>
<dbReference type="SUPFAM" id="SSF53448">
    <property type="entry name" value="Nucleotide-diphospho-sugar transferases"/>
    <property type="match status" value="1"/>
</dbReference>
<dbReference type="Pfam" id="PF02348">
    <property type="entry name" value="CTP_transf_3"/>
    <property type="match status" value="1"/>
</dbReference>
<dbReference type="RefSeq" id="WP_275595612.1">
    <property type="nucleotide sequence ID" value="NZ_CP102381.1"/>
</dbReference>